<keyword evidence="3" id="KW-0747">Spliceosome</keyword>
<dbReference type="Pfam" id="PF02731">
    <property type="entry name" value="SKIP_SNW"/>
    <property type="match status" value="1"/>
</dbReference>
<dbReference type="GO" id="GO:0005681">
    <property type="term" value="C:spliceosomal complex"/>
    <property type="evidence" value="ECO:0007669"/>
    <property type="project" value="UniProtKB-UniRule"/>
</dbReference>
<sequence>MEKTKIPEYGKRRGWVPKSLEDFGDGGAYPEIPVAQYPLKMGLKKTKKSQNITKQVDGEGNIDYGAIARQGHGENKIIHSDFKQLVPMRERTDIDEEEGIMKERPGEEEVQETAQRTLQALEKKINGKINAAKPRSQRNEQESGATFIRYTPNQTGENYNSGAQQRVIRMSEVQVDPLEPPKFQHKRIPNAPPSPPAPVMHSPPRAVSVEEQKAWVIPPCISNWKNAKGYTIALDKRLAADGRGLQEVKINDNFAKLSEALLAAERHAREEVRQRSMMQQRIVLKEKEAKEEHLRNLARLAREERSGTGAGAGAGRWGKDSDSDSGSGSGSGSESEEEKESKREARSDSETEVEDKVDERVRERDEIRRDRQRELRRELRMNKMGAEAKAKYAARMENRDISEKIALGLAKPSAGSSASEGLFDTRLLHRNESTGADLNDDESYNIYDKPMMSGKSLSSMNINYRPKDVDMQAETMGYNEESLTKELEKDRFDAFGTKRKLPSSQKSANIRSTPVEFEKDSDIFGVDQFLDDTKKSIMKKHKNN</sequence>
<organism evidence="6 7">
    <name type="scientific">Zancudomyces culisetae</name>
    <name type="common">Gut fungus</name>
    <name type="synonym">Smittium culisetae</name>
    <dbReference type="NCBI Taxonomy" id="1213189"/>
    <lineage>
        <taxon>Eukaryota</taxon>
        <taxon>Fungi</taxon>
        <taxon>Fungi incertae sedis</taxon>
        <taxon>Zoopagomycota</taxon>
        <taxon>Kickxellomycotina</taxon>
        <taxon>Harpellomycetes</taxon>
        <taxon>Harpellales</taxon>
        <taxon>Legeriomycetaceae</taxon>
        <taxon>Zancudomyces</taxon>
    </lineage>
</organism>
<feature type="region of interest" description="Disordered" evidence="4">
    <location>
        <begin position="299"/>
        <end position="364"/>
    </location>
</feature>
<protein>
    <recommendedName>
        <fullName evidence="2 3">Pre-mRNA-processing protein 45</fullName>
    </recommendedName>
</protein>
<evidence type="ECO:0000256" key="1">
    <source>
        <dbReference type="ARBA" id="ARBA00010197"/>
    </source>
</evidence>
<evidence type="ECO:0000313" key="7">
    <source>
        <dbReference type="Proteomes" id="UP000188320"/>
    </source>
</evidence>
<comment type="function">
    <text evidence="3">Involved in pre-mRNA splicing.</text>
</comment>
<comment type="similarity">
    <text evidence="1 3">Belongs to the SNW family.</text>
</comment>
<keyword evidence="3" id="KW-0507">mRNA processing</keyword>
<evidence type="ECO:0000259" key="5">
    <source>
        <dbReference type="Pfam" id="PF02731"/>
    </source>
</evidence>
<feature type="region of interest" description="Disordered" evidence="4">
    <location>
        <begin position="181"/>
        <end position="203"/>
    </location>
</feature>
<proteinExistence type="inferred from homology"/>
<name>A0A1R1PD23_ZANCU</name>
<feature type="region of interest" description="Disordered" evidence="4">
    <location>
        <begin position="89"/>
        <end position="112"/>
    </location>
</feature>
<dbReference type="OrthoDB" id="666364at2759"/>
<keyword evidence="3" id="KW-0539">Nucleus</keyword>
<accession>A0A1R1PD23</accession>
<dbReference type="GO" id="GO:0000398">
    <property type="term" value="P:mRNA splicing, via spliceosome"/>
    <property type="evidence" value="ECO:0007669"/>
    <property type="project" value="InterPro"/>
</dbReference>
<comment type="caution">
    <text evidence="6">The sequence shown here is derived from an EMBL/GenBank/DDBJ whole genome shotgun (WGS) entry which is preliminary data.</text>
</comment>
<dbReference type="PANTHER" id="PTHR12096">
    <property type="entry name" value="NUCLEAR PROTEIN SKIP-RELATED"/>
    <property type="match status" value="1"/>
</dbReference>
<evidence type="ECO:0000256" key="2">
    <source>
        <dbReference type="ARBA" id="ARBA00022160"/>
    </source>
</evidence>
<comment type="subcellular location">
    <subcellularLocation>
        <location evidence="3">Nucleus</location>
    </subcellularLocation>
</comment>
<dbReference type="EMBL" id="LSSK01001808">
    <property type="protein sequence ID" value="OMH78762.1"/>
    <property type="molecule type" value="Genomic_DNA"/>
</dbReference>
<dbReference type="InterPro" id="IPR004015">
    <property type="entry name" value="SKI-int_prot_SKIP_SNW-dom"/>
</dbReference>
<dbReference type="AlphaFoldDB" id="A0A1R1PD23"/>
<reference evidence="7" key="1">
    <citation type="submission" date="2017-01" db="EMBL/GenBank/DDBJ databases">
        <authorList>
            <person name="Wang Y."/>
            <person name="White M."/>
            <person name="Kvist S."/>
            <person name="Moncalvo J.-M."/>
        </authorList>
    </citation>
    <scope>NUCLEOTIDE SEQUENCE [LARGE SCALE GENOMIC DNA]</scope>
    <source>
        <strain evidence="7">COL-18-3</strain>
    </source>
</reference>
<keyword evidence="3" id="KW-0508">mRNA splicing</keyword>
<keyword evidence="7" id="KW-1185">Reference proteome</keyword>
<gene>
    <name evidence="6" type="ORF">AX774_g7838</name>
</gene>
<feature type="compositionally biased region" description="Basic and acidic residues" evidence="4">
    <location>
        <begin position="339"/>
        <end position="349"/>
    </location>
</feature>
<feature type="domain" description="SKI-interacting protein SKIP SNW" evidence="5">
    <location>
        <begin position="146"/>
        <end position="305"/>
    </location>
</feature>
<dbReference type="InterPro" id="IPR017862">
    <property type="entry name" value="SKI-int_prot_SKIP"/>
</dbReference>
<evidence type="ECO:0000313" key="6">
    <source>
        <dbReference type="EMBL" id="OMH78762.1"/>
    </source>
</evidence>
<comment type="subunit">
    <text evidence="3">Associated with the spliceosome.</text>
</comment>
<evidence type="ECO:0000256" key="4">
    <source>
        <dbReference type="SAM" id="MobiDB-lite"/>
    </source>
</evidence>
<dbReference type="Proteomes" id="UP000188320">
    <property type="component" value="Unassembled WGS sequence"/>
</dbReference>
<evidence type="ECO:0000256" key="3">
    <source>
        <dbReference type="RuleBase" id="RU367140"/>
    </source>
</evidence>